<dbReference type="InterPro" id="IPR004046">
    <property type="entry name" value="GST_C"/>
</dbReference>
<evidence type="ECO:0000313" key="3">
    <source>
        <dbReference type="Proteomes" id="UP001189429"/>
    </source>
</evidence>
<protein>
    <recommendedName>
        <fullName evidence="1">GST C-terminal domain-containing protein</fullName>
    </recommendedName>
</protein>
<sequence length="238" mass="26114">MGGGVSKGMQAGVKTASPAELQQAVGGLDAAEKAKLLDALKVDDVPKAPTSITVYYWGPTVMNAYGRAIGIYLTLDQAGVKYDMKGPSDMPEGCAMAVPVIDIDGFCMGQCPAILVALGEMFQLSGKTPEEKMRCLQALEDMNDVFGERVKISEDAERKKKWFTYLDKKIQDKKWLAGTCEPTVADFHGVFAFETLKTKSVDFSEYPNMTKWWADIQAYPVVAKMYESLVDGRVMIPP</sequence>
<comment type="caution">
    <text evidence="2">The sequence shown here is derived from an EMBL/GenBank/DDBJ whole genome shotgun (WGS) entry which is preliminary data.</text>
</comment>
<dbReference type="EMBL" id="CAUYUJ010004444">
    <property type="protein sequence ID" value="CAK0809546.1"/>
    <property type="molecule type" value="Genomic_DNA"/>
</dbReference>
<organism evidence="2 3">
    <name type="scientific">Prorocentrum cordatum</name>
    <dbReference type="NCBI Taxonomy" id="2364126"/>
    <lineage>
        <taxon>Eukaryota</taxon>
        <taxon>Sar</taxon>
        <taxon>Alveolata</taxon>
        <taxon>Dinophyceae</taxon>
        <taxon>Prorocentrales</taxon>
        <taxon>Prorocentraceae</taxon>
        <taxon>Prorocentrum</taxon>
    </lineage>
</organism>
<dbReference type="CDD" id="cd00570">
    <property type="entry name" value="GST_N_family"/>
    <property type="match status" value="1"/>
</dbReference>
<dbReference type="Pfam" id="PF00043">
    <property type="entry name" value="GST_C"/>
    <property type="match status" value="1"/>
</dbReference>
<proteinExistence type="predicted"/>
<dbReference type="InterPro" id="IPR036282">
    <property type="entry name" value="Glutathione-S-Trfase_C_sf"/>
</dbReference>
<dbReference type="SUPFAM" id="SSF47616">
    <property type="entry name" value="GST C-terminal domain-like"/>
    <property type="match status" value="1"/>
</dbReference>
<evidence type="ECO:0000313" key="2">
    <source>
        <dbReference type="EMBL" id="CAK0809546.1"/>
    </source>
</evidence>
<evidence type="ECO:0000259" key="1">
    <source>
        <dbReference type="PROSITE" id="PS50405"/>
    </source>
</evidence>
<dbReference type="Proteomes" id="UP001189429">
    <property type="component" value="Unassembled WGS sequence"/>
</dbReference>
<feature type="domain" description="GST C-terminal" evidence="1">
    <location>
        <begin position="128"/>
        <end position="238"/>
    </location>
</feature>
<reference evidence="2" key="1">
    <citation type="submission" date="2023-10" db="EMBL/GenBank/DDBJ databases">
        <authorList>
            <person name="Chen Y."/>
            <person name="Shah S."/>
            <person name="Dougan E. K."/>
            <person name="Thang M."/>
            <person name="Chan C."/>
        </authorList>
    </citation>
    <scope>NUCLEOTIDE SEQUENCE [LARGE SCALE GENOMIC DNA]</scope>
</reference>
<dbReference type="Gene3D" id="3.40.30.10">
    <property type="entry name" value="Glutaredoxin"/>
    <property type="match status" value="1"/>
</dbReference>
<name>A0ABN9QTF4_9DINO</name>
<accession>A0ABN9QTF4</accession>
<dbReference type="Gene3D" id="1.20.1050.10">
    <property type="match status" value="1"/>
</dbReference>
<dbReference type="PROSITE" id="PS50405">
    <property type="entry name" value="GST_CTER"/>
    <property type="match status" value="1"/>
</dbReference>
<gene>
    <name evidence="2" type="ORF">PCOR1329_LOCUS14771</name>
</gene>
<keyword evidence="3" id="KW-1185">Reference proteome</keyword>
<dbReference type="InterPro" id="IPR010987">
    <property type="entry name" value="Glutathione-S-Trfase_C-like"/>
</dbReference>